<feature type="region of interest" description="Disordered" evidence="1">
    <location>
        <begin position="1"/>
        <end position="20"/>
    </location>
</feature>
<evidence type="ECO:0000313" key="3">
    <source>
        <dbReference type="Proteomes" id="UP000016536"/>
    </source>
</evidence>
<evidence type="ECO:0000313" key="2">
    <source>
        <dbReference type="EMBL" id="ERH24674.1"/>
    </source>
</evidence>
<organism evidence="2 3">
    <name type="scientific">Actinomyces johnsonii F0542</name>
    <dbReference type="NCBI Taxonomy" id="1321818"/>
    <lineage>
        <taxon>Bacteria</taxon>
        <taxon>Bacillati</taxon>
        <taxon>Actinomycetota</taxon>
        <taxon>Actinomycetes</taxon>
        <taxon>Actinomycetales</taxon>
        <taxon>Actinomycetaceae</taxon>
        <taxon>Actinomyces</taxon>
    </lineage>
</organism>
<name>U1QST7_9ACTO</name>
<gene>
    <name evidence="2" type="ORF">HMPREF1979_01096</name>
</gene>
<accession>U1QST7</accession>
<sequence length="50" mass="5559">MSLERTRTGRPPEQVRPNSNVVQHQEAHLGKFLAVAPCGRLSGAAENYER</sequence>
<proteinExistence type="predicted"/>
<evidence type="ECO:0000256" key="1">
    <source>
        <dbReference type="SAM" id="MobiDB-lite"/>
    </source>
</evidence>
<keyword evidence="3" id="KW-1185">Reference proteome</keyword>
<reference evidence="2 3" key="1">
    <citation type="submission" date="2013-08" db="EMBL/GenBank/DDBJ databases">
        <authorList>
            <person name="Weinstock G."/>
            <person name="Sodergren E."/>
            <person name="Wylie T."/>
            <person name="Fulton L."/>
            <person name="Fulton R."/>
            <person name="Fronick C."/>
            <person name="O'Laughlin M."/>
            <person name="Godfrey J."/>
            <person name="Miner T."/>
            <person name="Herter B."/>
            <person name="Appelbaum E."/>
            <person name="Cordes M."/>
            <person name="Lek S."/>
            <person name="Wollam A."/>
            <person name="Pepin K.H."/>
            <person name="Palsikar V.B."/>
            <person name="Mitreva M."/>
            <person name="Wilson R.K."/>
        </authorList>
    </citation>
    <scope>NUCLEOTIDE SEQUENCE [LARGE SCALE GENOMIC DNA]</scope>
    <source>
        <strain evidence="2 3">F0542</strain>
    </source>
</reference>
<dbReference type="AlphaFoldDB" id="U1QST7"/>
<dbReference type="Proteomes" id="UP000016536">
    <property type="component" value="Unassembled WGS sequence"/>
</dbReference>
<comment type="caution">
    <text evidence="2">The sequence shown here is derived from an EMBL/GenBank/DDBJ whole genome shotgun (WGS) entry which is preliminary data.</text>
</comment>
<protein>
    <submittedName>
        <fullName evidence="2">Uncharacterized protein</fullName>
    </submittedName>
</protein>
<dbReference type="HOGENOM" id="CLU_204330_0_0_11"/>
<dbReference type="EMBL" id="AWSE01000052">
    <property type="protein sequence ID" value="ERH24674.1"/>
    <property type="molecule type" value="Genomic_DNA"/>
</dbReference>
<dbReference type="PATRIC" id="fig|1321818.3.peg.927"/>